<comment type="caution">
    <text evidence="1">The sequence shown here is derived from an EMBL/GenBank/DDBJ whole genome shotgun (WGS) entry which is preliminary data.</text>
</comment>
<evidence type="ECO:0000313" key="2">
    <source>
        <dbReference type="Proteomes" id="UP001181693"/>
    </source>
</evidence>
<organism evidence="1 2">
    <name type="scientific">Pyxicephalus adspersus</name>
    <name type="common">African bullfrog</name>
    <dbReference type="NCBI Taxonomy" id="30357"/>
    <lineage>
        <taxon>Eukaryota</taxon>
        <taxon>Metazoa</taxon>
        <taxon>Chordata</taxon>
        <taxon>Craniata</taxon>
        <taxon>Vertebrata</taxon>
        <taxon>Euteleostomi</taxon>
        <taxon>Amphibia</taxon>
        <taxon>Batrachia</taxon>
        <taxon>Anura</taxon>
        <taxon>Neobatrachia</taxon>
        <taxon>Ranoidea</taxon>
        <taxon>Pyxicephalidae</taxon>
        <taxon>Pyxicephalinae</taxon>
        <taxon>Pyxicephalus</taxon>
    </lineage>
</organism>
<dbReference type="EMBL" id="DYDO01000006">
    <property type="protein sequence ID" value="DBA22095.1"/>
    <property type="molecule type" value="Genomic_DNA"/>
</dbReference>
<keyword evidence="2" id="KW-1185">Reference proteome</keyword>
<reference evidence="1" key="1">
    <citation type="thesis" date="2020" institute="ProQuest LLC" country="789 East Eisenhower Parkway, Ann Arbor, MI, USA">
        <title>Comparative Genomics and Chromosome Evolution.</title>
        <authorList>
            <person name="Mudd A.B."/>
        </authorList>
    </citation>
    <scope>NUCLEOTIDE SEQUENCE</scope>
    <source>
        <strain evidence="1">1538</strain>
        <tissue evidence="1">Blood</tissue>
    </source>
</reference>
<dbReference type="Proteomes" id="UP001181693">
    <property type="component" value="Unassembled WGS sequence"/>
</dbReference>
<protein>
    <submittedName>
        <fullName evidence="1">Uncharacterized protein</fullName>
    </submittedName>
</protein>
<accession>A0AAV3AFX6</accession>
<gene>
    <name evidence="1" type="ORF">GDO54_013162</name>
</gene>
<sequence>MQRMGEVKSKISVMVKNSPVPSNKSVDVNCATAIVDKFTFWVSELSLLFDCKDRIKAVFHFSGNCSIVRQGTEIIRFATYFVTLNIQACMECGLCPMVRVHILLVNMWKL</sequence>
<dbReference type="AlphaFoldDB" id="A0AAV3AFX6"/>
<proteinExistence type="predicted"/>
<evidence type="ECO:0000313" key="1">
    <source>
        <dbReference type="EMBL" id="DBA22095.1"/>
    </source>
</evidence>
<name>A0AAV3AFX6_PYXAD</name>